<evidence type="ECO:0000313" key="7">
    <source>
        <dbReference type="EMBL" id="KIW50837.1"/>
    </source>
</evidence>
<dbReference type="Gene3D" id="4.10.240.10">
    <property type="entry name" value="Zn(2)-C6 fungal-type DNA-binding domain"/>
    <property type="match status" value="1"/>
</dbReference>
<keyword evidence="1" id="KW-0805">Transcription regulation</keyword>
<keyword evidence="3" id="KW-0804">Transcription</keyword>
<dbReference type="InterPro" id="IPR036864">
    <property type="entry name" value="Zn2-C6_fun-type_DNA-bd_sf"/>
</dbReference>
<evidence type="ECO:0000256" key="3">
    <source>
        <dbReference type="ARBA" id="ARBA00023163"/>
    </source>
</evidence>
<dbReference type="GO" id="GO:0003677">
    <property type="term" value="F:DNA binding"/>
    <property type="evidence" value="ECO:0007669"/>
    <property type="project" value="UniProtKB-KW"/>
</dbReference>
<dbReference type="PANTHER" id="PTHR38111">
    <property type="entry name" value="ZN(2)-C6 FUNGAL-TYPE DOMAIN-CONTAINING PROTEIN-RELATED"/>
    <property type="match status" value="1"/>
</dbReference>
<dbReference type="InterPro" id="IPR021858">
    <property type="entry name" value="Fun_TF"/>
</dbReference>
<gene>
    <name evidence="7" type="ORF">PV05_09622</name>
</gene>
<dbReference type="Pfam" id="PF11951">
    <property type="entry name" value="Fungal_trans_2"/>
    <property type="match status" value="1"/>
</dbReference>
<dbReference type="OrthoDB" id="4491390at2759"/>
<keyword evidence="8" id="KW-1185">Reference proteome</keyword>
<proteinExistence type="predicted"/>
<organism evidence="7 8">
    <name type="scientific">Exophiala xenobiotica</name>
    <dbReference type="NCBI Taxonomy" id="348802"/>
    <lineage>
        <taxon>Eukaryota</taxon>
        <taxon>Fungi</taxon>
        <taxon>Dikarya</taxon>
        <taxon>Ascomycota</taxon>
        <taxon>Pezizomycotina</taxon>
        <taxon>Eurotiomycetes</taxon>
        <taxon>Chaetothyriomycetidae</taxon>
        <taxon>Chaetothyriales</taxon>
        <taxon>Herpotrichiellaceae</taxon>
        <taxon>Exophiala</taxon>
    </lineage>
</organism>
<dbReference type="AlphaFoldDB" id="A0A0D2CLU2"/>
<dbReference type="HOGENOM" id="CLU_021599_2_0_1"/>
<accession>A0A0D2CLU2</accession>
<sequence length="550" mass="61648">MVGVAGKSKGCNTCKKRKVRCDGEKPTCVRCWQANRVCEGYQRPRQFKNLSALDHNTLLARTQPLTSLTELSFKVYGNSSSIAEENDPISRGILNKGNRLMARDPKLREPGNAANLTDLFLNFLSNYIPEEQAGSRSVHHNKTPVSWLQAIVPLQRSHTSLGLAMSALSMVGLGRKCGDGHLRSQGLAHYGRALSDLQNALSSETLVFEEQTLASCMTLSIFEVLEVSGGNTLGWASHVEGISRLFQLRGPDLHVSGPSHHLFLGFRPTGIIHALALRNPTYLATQAWLKIPWTEQPKSDFHHLLDIMAQIPALLDQTERFDKFSNSEISLAERLQLLKQATILHLHLEDWHQGLRSAPNHSEPLYSQRTSSQPWAGSSPARSLQPVFATFLHFRTFEMARMLLFYWTGLLLLYNNILTISSSALNDGHRSTSTFASSPPLLEAVFVRRRALETATLIAQSMDYLLSDERRILGPQNVFFPLRTAMHVFSGANEYKLERWCRSVFEELDRRGYPFGKILSTWRWDDIPLFLSETLVTVRGKGDLGLGISG</sequence>
<keyword evidence="5" id="KW-0472">Membrane</keyword>
<evidence type="ECO:0000256" key="1">
    <source>
        <dbReference type="ARBA" id="ARBA00023015"/>
    </source>
</evidence>
<feature type="domain" description="Zn(2)-C6 fungal-type" evidence="6">
    <location>
        <begin position="10"/>
        <end position="38"/>
    </location>
</feature>
<evidence type="ECO:0000256" key="2">
    <source>
        <dbReference type="ARBA" id="ARBA00023125"/>
    </source>
</evidence>
<evidence type="ECO:0000313" key="8">
    <source>
        <dbReference type="Proteomes" id="UP000054342"/>
    </source>
</evidence>
<feature type="transmembrane region" description="Helical" evidence="5">
    <location>
        <begin position="403"/>
        <end position="425"/>
    </location>
</feature>
<dbReference type="PROSITE" id="PS50048">
    <property type="entry name" value="ZN2_CY6_FUNGAL_2"/>
    <property type="match status" value="1"/>
</dbReference>
<evidence type="ECO:0000256" key="5">
    <source>
        <dbReference type="SAM" id="Phobius"/>
    </source>
</evidence>
<dbReference type="EMBL" id="KN847322">
    <property type="protein sequence ID" value="KIW50837.1"/>
    <property type="molecule type" value="Genomic_DNA"/>
</dbReference>
<dbReference type="CDD" id="cd00067">
    <property type="entry name" value="GAL4"/>
    <property type="match status" value="1"/>
</dbReference>
<protein>
    <recommendedName>
        <fullName evidence="6">Zn(2)-C6 fungal-type domain-containing protein</fullName>
    </recommendedName>
</protein>
<evidence type="ECO:0000259" key="6">
    <source>
        <dbReference type="PROSITE" id="PS50048"/>
    </source>
</evidence>
<dbReference type="Proteomes" id="UP000054342">
    <property type="component" value="Unassembled WGS sequence"/>
</dbReference>
<dbReference type="GO" id="GO:0000981">
    <property type="term" value="F:DNA-binding transcription factor activity, RNA polymerase II-specific"/>
    <property type="evidence" value="ECO:0007669"/>
    <property type="project" value="InterPro"/>
</dbReference>
<dbReference type="InterPro" id="IPR053178">
    <property type="entry name" value="Osmoadaptation_assoc"/>
</dbReference>
<dbReference type="SMART" id="SM00066">
    <property type="entry name" value="GAL4"/>
    <property type="match status" value="1"/>
</dbReference>
<dbReference type="PROSITE" id="PS00463">
    <property type="entry name" value="ZN2_CY6_FUNGAL_1"/>
    <property type="match status" value="1"/>
</dbReference>
<keyword evidence="5" id="KW-1133">Transmembrane helix</keyword>
<dbReference type="SUPFAM" id="SSF57701">
    <property type="entry name" value="Zn2/Cys6 DNA-binding domain"/>
    <property type="match status" value="1"/>
</dbReference>
<evidence type="ECO:0000256" key="4">
    <source>
        <dbReference type="ARBA" id="ARBA00023242"/>
    </source>
</evidence>
<dbReference type="InterPro" id="IPR001138">
    <property type="entry name" value="Zn2Cys6_DnaBD"/>
</dbReference>
<keyword evidence="2" id="KW-0238">DNA-binding</keyword>
<dbReference type="GO" id="GO:0008270">
    <property type="term" value="F:zinc ion binding"/>
    <property type="evidence" value="ECO:0007669"/>
    <property type="project" value="InterPro"/>
</dbReference>
<dbReference type="STRING" id="348802.A0A0D2CLU2"/>
<dbReference type="RefSeq" id="XP_013311421.1">
    <property type="nucleotide sequence ID" value="XM_013455967.1"/>
</dbReference>
<dbReference type="GeneID" id="25331530"/>
<keyword evidence="4" id="KW-0539">Nucleus</keyword>
<keyword evidence="5" id="KW-0812">Transmembrane</keyword>
<name>A0A0D2CLU2_9EURO</name>
<reference evidence="7 8" key="1">
    <citation type="submission" date="2015-01" db="EMBL/GenBank/DDBJ databases">
        <title>The Genome Sequence of Exophiala xenobiotica CBS118157.</title>
        <authorList>
            <consortium name="The Broad Institute Genomics Platform"/>
            <person name="Cuomo C."/>
            <person name="de Hoog S."/>
            <person name="Gorbushina A."/>
            <person name="Stielow B."/>
            <person name="Teixiera M."/>
            <person name="Abouelleil A."/>
            <person name="Chapman S.B."/>
            <person name="Priest M."/>
            <person name="Young S.K."/>
            <person name="Wortman J."/>
            <person name="Nusbaum C."/>
            <person name="Birren B."/>
        </authorList>
    </citation>
    <scope>NUCLEOTIDE SEQUENCE [LARGE SCALE GENOMIC DNA]</scope>
    <source>
        <strain evidence="7 8">CBS 118157</strain>
    </source>
</reference>
<dbReference type="Pfam" id="PF00172">
    <property type="entry name" value="Zn_clus"/>
    <property type="match status" value="1"/>
</dbReference>